<keyword evidence="7" id="KW-1185">Reference proteome</keyword>
<dbReference type="EMBL" id="MU864492">
    <property type="protein sequence ID" value="KAK4184378.1"/>
    <property type="molecule type" value="Genomic_DNA"/>
</dbReference>
<dbReference type="GO" id="GO:0008270">
    <property type="term" value="F:zinc ion binding"/>
    <property type="evidence" value="ECO:0007669"/>
    <property type="project" value="UniProtKB-KW"/>
</dbReference>
<dbReference type="Gene3D" id="3.30.160.60">
    <property type="entry name" value="Classic Zinc Finger"/>
    <property type="match status" value="1"/>
</dbReference>
<feature type="domain" description="C2H2-type" evidence="5">
    <location>
        <begin position="217"/>
        <end position="241"/>
    </location>
</feature>
<evidence type="ECO:0000313" key="7">
    <source>
        <dbReference type="Proteomes" id="UP001302126"/>
    </source>
</evidence>
<dbReference type="AlphaFoldDB" id="A0AAN6WMJ2"/>
<evidence type="ECO:0000256" key="3">
    <source>
        <dbReference type="ARBA" id="ARBA00022833"/>
    </source>
</evidence>
<dbReference type="PROSITE" id="PS00028">
    <property type="entry name" value="ZINC_FINGER_C2H2_1"/>
    <property type="match status" value="1"/>
</dbReference>
<dbReference type="PANTHER" id="PTHR23235">
    <property type="entry name" value="KRUEPPEL-LIKE TRANSCRIPTION FACTOR"/>
    <property type="match status" value="1"/>
</dbReference>
<dbReference type="InterPro" id="IPR013087">
    <property type="entry name" value="Znf_C2H2_type"/>
</dbReference>
<dbReference type="PANTHER" id="PTHR23235:SF120">
    <property type="entry name" value="KRUPPEL-LIKE FACTOR 15"/>
    <property type="match status" value="1"/>
</dbReference>
<keyword evidence="3" id="KW-0862">Zinc</keyword>
<gene>
    <name evidence="6" type="ORF">QBC35DRAFT_391850</name>
</gene>
<evidence type="ECO:0000259" key="5">
    <source>
        <dbReference type="PROSITE" id="PS50157"/>
    </source>
</evidence>
<dbReference type="InterPro" id="IPR036236">
    <property type="entry name" value="Znf_C2H2_sf"/>
</dbReference>
<dbReference type="SUPFAM" id="SSF57667">
    <property type="entry name" value="beta-beta-alpha zinc fingers"/>
    <property type="match status" value="1"/>
</dbReference>
<evidence type="ECO:0000313" key="6">
    <source>
        <dbReference type="EMBL" id="KAK4184378.1"/>
    </source>
</evidence>
<evidence type="ECO:0000256" key="4">
    <source>
        <dbReference type="PROSITE-ProRule" id="PRU00042"/>
    </source>
</evidence>
<proteinExistence type="predicted"/>
<keyword evidence="2 4" id="KW-0863">Zinc-finger</keyword>
<name>A0AAN6WMJ2_9PEZI</name>
<comment type="caution">
    <text evidence="6">The sequence shown here is derived from an EMBL/GenBank/DDBJ whole genome shotgun (WGS) entry which is preliminary data.</text>
</comment>
<dbReference type="GO" id="GO:0000978">
    <property type="term" value="F:RNA polymerase II cis-regulatory region sequence-specific DNA binding"/>
    <property type="evidence" value="ECO:0007669"/>
    <property type="project" value="TreeGrafter"/>
</dbReference>
<dbReference type="GO" id="GO:0000981">
    <property type="term" value="F:DNA-binding transcription factor activity, RNA polymerase II-specific"/>
    <property type="evidence" value="ECO:0007669"/>
    <property type="project" value="TreeGrafter"/>
</dbReference>
<dbReference type="SMART" id="SM00355">
    <property type="entry name" value="ZnF_C2H2"/>
    <property type="match status" value="3"/>
</dbReference>
<keyword evidence="1" id="KW-0479">Metal-binding</keyword>
<accession>A0AAN6WMJ2</accession>
<organism evidence="6 7">
    <name type="scientific">Podospora australis</name>
    <dbReference type="NCBI Taxonomy" id="1536484"/>
    <lineage>
        <taxon>Eukaryota</taxon>
        <taxon>Fungi</taxon>
        <taxon>Dikarya</taxon>
        <taxon>Ascomycota</taxon>
        <taxon>Pezizomycotina</taxon>
        <taxon>Sordariomycetes</taxon>
        <taxon>Sordariomycetidae</taxon>
        <taxon>Sordariales</taxon>
        <taxon>Podosporaceae</taxon>
        <taxon>Podospora</taxon>
    </lineage>
</organism>
<protein>
    <recommendedName>
        <fullName evidence="5">C2H2-type domain-containing protein</fullName>
    </recommendedName>
</protein>
<dbReference type="PROSITE" id="PS50157">
    <property type="entry name" value="ZINC_FINGER_C2H2_2"/>
    <property type="match status" value="2"/>
</dbReference>
<feature type="domain" description="C2H2-type" evidence="5">
    <location>
        <begin position="245"/>
        <end position="273"/>
    </location>
</feature>
<reference evidence="6" key="2">
    <citation type="submission" date="2023-05" db="EMBL/GenBank/DDBJ databases">
        <authorList>
            <consortium name="Lawrence Berkeley National Laboratory"/>
            <person name="Steindorff A."/>
            <person name="Hensen N."/>
            <person name="Bonometti L."/>
            <person name="Westerberg I."/>
            <person name="Brannstrom I.O."/>
            <person name="Guillou S."/>
            <person name="Cros-Aarteil S."/>
            <person name="Calhoun S."/>
            <person name="Haridas S."/>
            <person name="Kuo A."/>
            <person name="Mondo S."/>
            <person name="Pangilinan J."/>
            <person name="Riley R."/>
            <person name="Labutti K."/>
            <person name="Andreopoulos B."/>
            <person name="Lipzen A."/>
            <person name="Chen C."/>
            <person name="Yanf M."/>
            <person name="Daum C."/>
            <person name="Ng V."/>
            <person name="Clum A."/>
            <person name="Ohm R."/>
            <person name="Martin F."/>
            <person name="Silar P."/>
            <person name="Natvig D."/>
            <person name="Lalanne C."/>
            <person name="Gautier V."/>
            <person name="Ament-Velasquez S.L."/>
            <person name="Kruys A."/>
            <person name="Hutchinson M.I."/>
            <person name="Powell A.J."/>
            <person name="Barry K."/>
            <person name="Miller A.N."/>
            <person name="Grigoriev I.V."/>
            <person name="Debuchy R."/>
            <person name="Gladieux P."/>
            <person name="Thoren M.H."/>
            <person name="Johannesson H."/>
        </authorList>
    </citation>
    <scope>NUCLEOTIDE SEQUENCE</scope>
    <source>
        <strain evidence="6">PSN309</strain>
    </source>
</reference>
<sequence length="313" mass="34677">MNHNSYSLQSHSPSFPAEEDGEWVSVWVPRTALPSPQVGPHESQLFANSPLSSQFAILPVTPQSPYPSQAWDQSQLVGMNHFYPSPANTSSPLNNTPFSGSPVDQLLDDFDIDAALQDTNVFNVDQSLLGLADHDLFGLPDHNLPTSSTQALDDFNNFTLRSSIPSDATRDPTAYSSVATTQLANPTTYYSPLTTGATPSSVTSSTPVSPSSSQTIFTCSRDYCNHVFGKVSDLRRHERRHRQNFRCDLCGKGHIDQRGLDRHMWAQHKGEAKKRNTRSEEIKCTECDYVGRSDNVARHMKRHSGKKVKSPSK</sequence>
<dbReference type="Proteomes" id="UP001302126">
    <property type="component" value="Unassembled WGS sequence"/>
</dbReference>
<evidence type="ECO:0000256" key="2">
    <source>
        <dbReference type="ARBA" id="ARBA00022771"/>
    </source>
</evidence>
<reference evidence="6" key="1">
    <citation type="journal article" date="2023" name="Mol. Phylogenet. Evol.">
        <title>Genome-scale phylogeny and comparative genomics of the fungal order Sordariales.</title>
        <authorList>
            <person name="Hensen N."/>
            <person name="Bonometti L."/>
            <person name="Westerberg I."/>
            <person name="Brannstrom I.O."/>
            <person name="Guillou S."/>
            <person name="Cros-Aarteil S."/>
            <person name="Calhoun S."/>
            <person name="Haridas S."/>
            <person name="Kuo A."/>
            <person name="Mondo S."/>
            <person name="Pangilinan J."/>
            <person name="Riley R."/>
            <person name="LaButti K."/>
            <person name="Andreopoulos B."/>
            <person name="Lipzen A."/>
            <person name="Chen C."/>
            <person name="Yan M."/>
            <person name="Daum C."/>
            <person name="Ng V."/>
            <person name="Clum A."/>
            <person name="Steindorff A."/>
            <person name="Ohm R.A."/>
            <person name="Martin F."/>
            <person name="Silar P."/>
            <person name="Natvig D.O."/>
            <person name="Lalanne C."/>
            <person name="Gautier V."/>
            <person name="Ament-Velasquez S.L."/>
            <person name="Kruys A."/>
            <person name="Hutchinson M.I."/>
            <person name="Powell A.J."/>
            <person name="Barry K."/>
            <person name="Miller A.N."/>
            <person name="Grigoriev I.V."/>
            <person name="Debuchy R."/>
            <person name="Gladieux P."/>
            <person name="Hiltunen Thoren M."/>
            <person name="Johannesson H."/>
        </authorList>
    </citation>
    <scope>NUCLEOTIDE SEQUENCE</scope>
    <source>
        <strain evidence="6">PSN309</strain>
    </source>
</reference>
<evidence type="ECO:0000256" key="1">
    <source>
        <dbReference type="ARBA" id="ARBA00022723"/>
    </source>
</evidence>